<dbReference type="GO" id="GO:0000902">
    <property type="term" value="P:cell morphogenesis"/>
    <property type="evidence" value="ECO:0007669"/>
    <property type="project" value="InterPro"/>
</dbReference>
<comment type="function">
    <text evidence="6">Forms membrane-associated dynamic filaments that are essential for cell shape determination. Acts by regulating cell wall synthesis and cell elongation, and thus cell shape. A feedback loop between cell geometry and MreB localization may maintain elongated cell shape by targeting cell wall growth to regions of negative cell wall curvature.</text>
</comment>
<evidence type="ECO:0000256" key="5">
    <source>
        <dbReference type="ARBA" id="ARBA00023458"/>
    </source>
</evidence>
<dbReference type="PANTHER" id="PTHR42749:SF1">
    <property type="entry name" value="CELL SHAPE-DETERMINING PROTEIN MREB"/>
    <property type="match status" value="1"/>
</dbReference>
<dbReference type="Pfam" id="PF06723">
    <property type="entry name" value="MreB_Mbl"/>
    <property type="match status" value="1"/>
</dbReference>
<dbReference type="GeneID" id="63962437"/>
<evidence type="ECO:0000256" key="1">
    <source>
        <dbReference type="ARBA" id="ARBA00022490"/>
    </source>
</evidence>
<keyword evidence="8" id="KW-1185">Reference proteome</keyword>
<dbReference type="GO" id="GO:0005737">
    <property type="term" value="C:cytoplasm"/>
    <property type="evidence" value="ECO:0007669"/>
    <property type="project" value="UniProtKB-SubCell"/>
</dbReference>
<dbReference type="InterPro" id="IPR056546">
    <property type="entry name" value="MreB_MamK-like"/>
</dbReference>
<evidence type="ECO:0000313" key="7">
    <source>
        <dbReference type="EMBL" id="CRF34558.1"/>
    </source>
</evidence>
<sequence>MFNWLYNMFSSDMGIDLGTANTLVYVKGEGIVLAEPSVVAIEKSTGNVIAVGNEAKQMLGKVPNSIAAIRPMRDGVIADFETVEKMIRYFINKVHNKRTLVKPRIAIGIPTGITEVERRAVRESCEQAGARTIFLIEQARAAAIGADMPINEPHGNMIIEIGGGTTEVAVLSLGSMVRSASIRVGGDELDDAIIKYMQRTHNLYIGEKTAEEIKINIGHAYKGDISKTMDIRGRDSVSGLPKTLTINSAEIKDAIADILIEILEAVKSVLNQTPPEISADIVERGIVMSGGTSLLPGFTDLISMETGVPVILAESPLTCVAIGCGKFIEETKNLKNYRRYS</sequence>
<dbReference type="OrthoDB" id="9768127at2"/>
<dbReference type="RefSeq" id="WP_008726738.1">
    <property type="nucleotide sequence ID" value="NZ_CVLB01000002.1"/>
</dbReference>
<organism evidence="7 8">
    <name type="scientific">Brachyspira suanatina</name>
    <dbReference type="NCBI Taxonomy" id="381802"/>
    <lineage>
        <taxon>Bacteria</taxon>
        <taxon>Pseudomonadati</taxon>
        <taxon>Spirochaetota</taxon>
        <taxon>Spirochaetia</taxon>
        <taxon>Brachyspirales</taxon>
        <taxon>Brachyspiraceae</taxon>
        <taxon>Brachyspira</taxon>
    </lineage>
</organism>
<name>A0A0G4K916_9SPIR</name>
<reference evidence="8" key="1">
    <citation type="submission" date="2015-04" db="EMBL/GenBank/DDBJ databases">
        <authorList>
            <person name="Mushtaq Mamoona"/>
        </authorList>
    </citation>
    <scope>NUCLEOTIDE SEQUENCE [LARGE SCALE GENOMIC DNA]</scope>
    <source>
        <strain evidence="8">AN4859/03</strain>
    </source>
</reference>
<comment type="subcellular location">
    <subcellularLocation>
        <location evidence="6">Cytoplasm</location>
    </subcellularLocation>
    <text evidence="6">Membrane-associated.</text>
</comment>
<feature type="binding site" evidence="6">
    <location>
        <begin position="163"/>
        <end position="165"/>
    </location>
    <ligand>
        <name>ATP</name>
        <dbReference type="ChEBI" id="CHEBI:30616"/>
    </ligand>
</feature>
<dbReference type="NCBIfam" id="TIGR00904">
    <property type="entry name" value="mreB"/>
    <property type="match status" value="1"/>
</dbReference>
<dbReference type="AlphaFoldDB" id="A0A0G4K916"/>
<dbReference type="SUPFAM" id="SSF53067">
    <property type="entry name" value="Actin-like ATPase domain"/>
    <property type="match status" value="2"/>
</dbReference>
<dbReference type="CDD" id="cd10225">
    <property type="entry name" value="ASKHA_NBD_MreB-like"/>
    <property type="match status" value="1"/>
</dbReference>
<dbReference type="PRINTS" id="PR01652">
    <property type="entry name" value="SHAPEPROTEIN"/>
</dbReference>
<evidence type="ECO:0000256" key="3">
    <source>
        <dbReference type="ARBA" id="ARBA00022840"/>
    </source>
</evidence>
<dbReference type="GO" id="GO:0008360">
    <property type="term" value="P:regulation of cell shape"/>
    <property type="evidence" value="ECO:0007669"/>
    <property type="project" value="UniProtKB-UniRule"/>
</dbReference>
<dbReference type="HAMAP" id="MF_02207">
    <property type="entry name" value="MreB"/>
    <property type="match status" value="1"/>
</dbReference>
<dbReference type="NCBIfam" id="NF010539">
    <property type="entry name" value="PRK13927.1"/>
    <property type="match status" value="1"/>
</dbReference>
<feature type="binding site" evidence="6">
    <location>
        <begin position="19"/>
        <end position="21"/>
    </location>
    <ligand>
        <name>ATP</name>
        <dbReference type="ChEBI" id="CHEBI:30616"/>
    </ligand>
</feature>
<dbReference type="InterPro" id="IPR043129">
    <property type="entry name" value="ATPase_NBD"/>
</dbReference>
<evidence type="ECO:0000313" key="8">
    <source>
        <dbReference type="Proteomes" id="UP000043763"/>
    </source>
</evidence>
<evidence type="ECO:0000256" key="2">
    <source>
        <dbReference type="ARBA" id="ARBA00022741"/>
    </source>
</evidence>
<keyword evidence="2 6" id="KW-0547">Nucleotide-binding</keyword>
<keyword evidence="1 6" id="KW-0963">Cytoplasm</keyword>
<evidence type="ECO:0000256" key="6">
    <source>
        <dbReference type="HAMAP-Rule" id="MF_02207"/>
    </source>
</evidence>
<protein>
    <recommendedName>
        <fullName evidence="6">Cell shape-determining protein MreB</fullName>
    </recommendedName>
</protein>
<keyword evidence="3 6" id="KW-0067">ATP-binding</keyword>
<comment type="similarity">
    <text evidence="5 6">Belongs to the FtsA/MreB family.</text>
</comment>
<feature type="binding site" evidence="6">
    <location>
        <begin position="211"/>
        <end position="214"/>
    </location>
    <ligand>
        <name>ATP</name>
        <dbReference type="ChEBI" id="CHEBI:30616"/>
    </ligand>
</feature>
<dbReference type="Proteomes" id="UP000043763">
    <property type="component" value="Unassembled WGS sequence"/>
</dbReference>
<comment type="subunit">
    <text evidence="6">Forms polymers.</text>
</comment>
<dbReference type="GO" id="GO:0005524">
    <property type="term" value="F:ATP binding"/>
    <property type="evidence" value="ECO:0007669"/>
    <property type="project" value="UniProtKB-KW"/>
</dbReference>
<dbReference type="InterPro" id="IPR004753">
    <property type="entry name" value="MreB"/>
</dbReference>
<gene>
    <name evidence="7" type="primary">mbl</name>
    <name evidence="6" type="synonym">mreB</name>
    <name evidence="7" type="ORF">BRSU_2099</name>
</gene>
<comment type="caution">
    <text evidence="6">Lacks conserved residue(s) required for the propagation of feature annotation.</text>
</comment>
<dbReference type="PANTHER" id="PTHR42749">
    <property type="entry name" value="CELL SHAPE-DETERMINING PROTEIN MREB"/>
    <property type="match status" value="1"/>
</dbReference>
<dbReference type="EMBL" id="CVLB01000002">
    <property type="protein sequence ID" value="CRF34558.1"/>
    <property type="molecule type" value="Genomic_DNA"/>
</dbReference>
<accession>A0A0G4K916</accession>
<keyword evidence="4 6" id="KW-0133">Cell shape</keyword>
<proteinExistence type="inferred from homology"/>
<evidence type="ECO:0000256" key="4">
    <source>
        <dbReference type="ARBA" id="ARBA00022960"/>
    </source>
</evidence>
<dbReference type="Gene3D" id="3.30.420.40">
    <property type="match status" value="2"/>
</dbReference>